<protein>
    <submittedName>
        <fullName evidence="1">Uncharacterized protein</fullName>
    </submittedName>
</protein>
<dbReference type="EMBL" id="CAADFN010000192">
    <property type="protein sequence ID" value="VFK24755.1"/>
    <property type="molecule type" value="Genomic_DNA"/>
</dbReference>
<evidence type="ECO:0000313" key="1">
    <source>
        <dbReference type="EMBL" id="VFK24755.1"/>
    </source>
</evidence>
<accession>A0A450X642</accession>
<dbReference type="AlphaFoldDB" id="A0A450X642"/>
<gene>
    <name evidence="1" type="ORF">BECKLFY1418C_GA0070996_11923</name>
</gene>
<sequence>MLSRAPYSTRADSETSRGGLAVGSTAYTKLLSGLFFLRVEYGTHKTLYQSQCIVDCAPIPPYDFYTPVAYGKLAAVLIE</sequence>
<reference evidence="1" key="1">
    <citation type="submission" date="2019-02" db="EMBL/GenBank/DDBJ databases">
        <authorList>
            <person name="Gruber-Vodicka R. H."/>
            <person name="Seah K. B. B."/>
        </authorList>
    </citation>
    <scope>NUCLEOTIDE SEQUENCE</scope>
    <source>
        <strain evidence="1">BECK_BY7</strain>
    </source>
</reference>
<organism evidence="1">
    <name type="scientific">Candidatus Kentrum sp. LFY</name>
    <dbReference type="NCBI Taxonomy" id="2126342"/>
    <lineage>
        <taxon>Bacteria</taxon>
        <taxon>Pseudomonadati</taxon>
        <taxon>Pseudomonadota</taxon>
        <taxon>Gammaproteobacteria</taxon>
        <taxon>Candidatus Kentrum</taxon>
    </lineage>
</organism>
<name>A0A450X642_9GAMM</name>
<proteinExistence type="predicted"/>